<dbReference type="EMBL" id="JBHUCM010000014">
    <property type="protein sequence ID" value="MFD1538760.1"/>
    <property type="molecule type" value="Genomic_DNA"/>
</dbReference>
<dbReference type="PROSITE" id="PS50977">
    <property type="entry name" value="HTH_TETR_2"/>
    <property type="match status" value="1"/>
</dbReference>
<name>A0ABW4G7M8_9ACTN</name>
<dbReference type="InterPro" id="IPR001647">
    <property type="entry name" value="HTH_TetR"/>
</dbReference>
<feature type="DNA-binding region" description="H-T-H motif" evidence="2">
    <location>
        <begin position="121"/>
        <end position="140"/>
    </location>
</feature>
<evidence type="ECO:0000256" key="1">
    <source>
        <dbReference type="ARBA" id="ARBA00023125"/>
    </source>
</evidence>
<organism evidence="4 5">
    <name type="scientific">Nonomuraea guangzhouensis</name>
    <dbReference type="NCBI Taxonomy" id="1291555"/>
    <lineage>
        <taxon>Bacteria</taxon>
        <taxon>Bacillati</taxon>
        <taxon>Actinomycetota</taxon>
        <taxon>Actinomycetes</taxon>
        <taxon>Streptosporangiales</taxon>
        <taxon>Streptosporangiaceae</taxon>
        <taxon>Nonomuraea</taxon>
    </lineage>
</organism>
<reference evidence="5" key="1">
    <citation type="journal article" date="2019" name="Int. J. Syst. Evol. Microbiol.">
        <title>The Global Catalogue of Microorganisms (GCM) 10K type strain sequencing project: providing services to taxonomists for standard genome sequencing and annotation.</title>
        <authorList>
            <consortium name="The Broad Institute Genomics Platform"/>
            <consortium name="The Broad Institute Genome Sequencing Center for Infectious Disease"/>
            <person name="Wu L."/>
            <person name="Ma J."/>
        </authorList>
    </citation>
    <scope>NUCLEOTIDE SEQUENCE [LARGE SCALE GENOMIC DNA]</scope>
    <source>
        <strain evidence="5">CGMCC 1.15399</strain>
    </source>
</reference>
<evidence type="ECO:0000313" key="4">
    <source>
        <dbReference type="EMBL" id="MFD1538760.1"/>
    </source>
</evidence>
<dbReference type="RefSeq" id="WP_219530641.1">
    <property type="nucleotide sequence ID" value="NZ_JAHKRM010000009.1"/>
</dbReference>
<keyword evidence="1 2" id="KW-0238">DNA-binding</keyword>
<gene>
    <name evidence="4" type="ORF">ACFSJ0_17015</name>
</gene>
<evidence type="ECO:0000256" key="2">
    <source>
        <dbReference type="PROSITE-ProRule" id="PRU00335"/>
    </source>
</evidence>
<feature type="domain" description="HTH tetR-type" evidence="3">
    <location>
        <begin position="98"/>
        <end position="158"/>
    </location>
</feature>
<keyword evidence="5" id="KW-1185">Reference proteome</keyword>
<sequence>MPGVRRIAGAVMDGDFLDTISHEKVAAMLRGNGLSRWSKLEPVVRVLAAWNNPPLDPDRQTAVFQALWRAAAAKGREVHVDDVAERAPARQAPPDKNDGRKMELLNSVVNYMLEQGSAAATLRDLSRAAGSNNRMMLYYFGSKEDLVREALDVALLRYPLLKDADRHIARLDIPLKARLDETWRALCREENLPYLRLLFESVGLAVHQPERIPGLLRHFGHDWVDTATDALIKDGLPDGPARRLAKEIVALWRGLQLDLLTTGDMEEVTAVHDIAAEAIANRAEPLRTRT</sequence>
<dbReference type="Pfam" id="PF00440">
    <property type="entry name" value="TetR_N"/>
    <property type="match status" value="1"/>
</dbReference>
<proteinExistence type="predicted"/>
<dbReference type="Proteomes" id="UP001597097">
    <property type="component" value="Unassembled WGS sequence"/>
</dbReference>
<evidence type="ECO:0000259" key="3">
    <source>
        <dbReference type="PROSITE" id="PS50977"/>
    </source>
</evidence>
<protein>
    <submittedName>
        <fullName evidence="4">TetR/AcrR family transcriptional regulator</fullName>
    </submittedName>
</protein>
<comment type="caution">
    <text evidence="4">The sequence shown here is derived from an EMBL/GenBank/DDBJ whole genome shotgun (WGS) entry which is preliminary data.</text>
</comment>
<accession>A0ABW4G7M8</accession>
<evidence type="ECO:0000313" key="5">
    <source>
        <dbReference type="Proteomes" id="UP001597097"/>
    </source>
</evidence>